<accession>A0ABQ9FQG6</accession>
<organism evidence="1 2">
    <name type="scientific">Tegillarca granosa</name>
    <name type="common">Malaysian cockle</name>
    <name type="synonym">Anadara granosa</name>
    <dbReference type="NCBI Taxonomy" id="220873"/>
    <lineage>
        <taxon>Eukaryota</taxon>
        <taxon>Metazoa</taxon>
        <taxon>Spiralia</taxon>
        <taxon>Lophotrochozoa</taxon>
        <taxon>Mollusca</taxon>
        <taxon>Bivalvia</taxon>
        <taxon>Autobranchia</taxon>
        <taxon>Pteriomorphia</taxon>
        <taxon>Arcoida</taxon>
        <taxon>Arcoidea</taxon>
        <taxon>Arcidae</taxon>
        <taxon>Tegillarca</taxon>
    </lineage>
</organism>
<evidence type="ECO:0000313" key="2">
    <source>
        <dbReference type="Proteomes" id="UP001217089"/>
    </source>
</evidence>
<name>A0ABQ9FQG6_TEGGR</name>
<dbReference type="EMBL" id="JARBDR010000214">
    <property type="protein sequence ID" value="KAJ8319493.1"/>
    <property type="molecule type" value="Genomic_DNA"/>
</dbReference>
<gene>
    <name evidence="1" type="ORF">KUTeg_004584</name>
</gene>
<proteinExistence type="predicted"/>
<protein>
    <submittedName>
        <fullName evidence="1">Uncharacterized protein</fullName>
    </submittedName>
</protein>
<reference evidence="1 2" key="1">
    <citation type="submission" date="2022-12" db="EMBL/GenBank/DDBJ databases">
        <title>Chromosome-level genome of Tegillarca granosa.</title>
        <authorList>
            <person name="Kim J."/>
        </authorList>
    </citation>
    <scope>NUCLEOTIDE SEQUENCE [LARGE SCALE GENOMIC DNA]</scope>
    <source>
        <strain evidence="1">Teg-2019</strain>
        <tissue evidence="1">Adductor muscle</tissue>
    </source>
</reference>
<comment type="caution">
    <text evidence="1">The sequence shown here is derived from an EMBL/GenBank/DDBJ whole genome shotgun (WGS) entry which is preliminary data.</text>
</comment>
<evidence type="ECO:0000313" key="1">
    <source>
        <dbReference type="EMBL" id="KAJ8319493.1"/>
    </source>
</evidence>
<keyword evidence="2" id="KW-1185">Reference proteome</keyword>
<sequence>MVANTKFFRLEAEDFAKSWLNQIVFQRSYASNHKTVHLYGGILKIEFCLTKESHVSIEDIKLSNDGAEDEIEVYFDWTLKRTIKTRNTSTNGQSWNFFTTNMPIAEIPNVKPGQHAIILNVSKSDMHGVEIDMINLFISDEDLEENVFKCQAFCFDSVKHDHIAGLDFLPNGRIDQRSFSTTCTEIDNIVIPFYHDSATEYVVKATHPRYKAFLNHRESSFTNCTMGSDLIWTYQNISFPLNHPYHTERVLLSVSHNEGKSALVFHFSLDGPYIGEMDSEMGSTLRLYLGKTKHPIKVGFCYYTRNNSLIEATSQVFNSSIEYLSWDIPDFTWKEGNNNLLKLLFPEKIKLFIRKVELEKRKQKPDIPFCIYDNTDVTIEGVEMDFWWIKDHKMTVRVVDNDEVFTEAKYVRIYSRIPWESDKYSQVFVIYADGNIRLLPISPPGLDWIPFGSSLLVGYSDPNTKRPSAPISHIDIDPKHKVLNLTYVNGDRSKLDLTVTFSETILFIKNLNFKEEKKKFPFLTFRSMWVKDGIADVDHLSVNGNAPRRILSDWKELFGTSFVFYRKCLSSHNTMSPDIRVQLFSKFDNLFSSGFYNGNQYCCSVLGRFYTYMYMNRYCFKSFVNSFN</sequence>
<dbReference type="Proteomes" id="UP001217089">
    <property type="component" value="Unassembled WGS sequence"/>
</dbReference>